<accession>A0ABD2NJL3</accession>
<dbReference type="Proteomes" id="UP001516400">
    <property type="component" value="Unassembled WGS sequence"/>
</dbReference>
<evidence type="ECO:0000313" key="2">
    <source>
        <dbReference type="Proteomes" id="UP001516400"/>
    </source>
</evidence>
<proteinExistence type="predicted"/>
<gene>
    <name evidence="1" type="ORF">HHI36_016167</name>
</gene>
<dbReference type="EMBL" id="JABFTP020000124">
    <property type="protein sequence ID" value="KAL3278627.1"/>
    <property type="molecule type" value="Genomic_DNA"/>
</dbReference>
<name>A0ABD2NJL3_9CUCU</name>
<organism evidence="1 2">
    <name type="scientific">Cryptolaemus montrouzieri</name>
    <dbReference type="NCBI Taxonomy" id="559131"/>
    <lineage>
        <taxon>Eukaryota</taxon>
        <taxon>Metazoa</taxon>
        <taxon>Ecdysozoa</taxon>
        <taxon>Arthropoda</taxon>
        <taxon>Hexapoda</taxon>
        <taxon>Insecta</taxon>
        <taxon>Pterygota</taxon>
        <taxon>Neoptera</taxon>
        <taxon>Endopterygota</taxon>
        <taxon>Coleoptera</taxon>
        <taxon>Polyphaga</taxon>
        <taxon>Cucujiformia</taxon>
        <taxon>Coccinelloidea</taxon>
        <taxon>Coccinellidae</taxon>
        <taxon>Scymninae</taxon>
        <taxon>Scymnini</taxon>
        <taxon>Cryptolaemus</taxon>
    </lineage>
</organism>
<evidence type="ECO:0000313" key="1">
    <source>
        <dbReference type="EMBL" id="KAL3278627.1"/>
    </source>
</evidence>
<sequence length="105" mass="12428">MKLSMNYNSNTPPYIFLYIQSFEGRYKLIRINKAKGLNIITIECGFIINKNEKSLANRDSCSELIHHNFLEILIEKTEYMLFRLLKITAKIHHNAKCICRNKIYD</sequence>
<dbReference type="AlphaFoldDB" id="A0ABD2NJL3"/>
<comment type="caution">
    <text evidence="1">The sequence shown here is derived from an EMBL/GenBank/DDBJ whole genome shotgun (WGS) entry which is preliminary data.</text>
</comment>
<protein>
    <submittedName>
        <fullName evidence="1">Uncharacterized protein</fullName>
    </submittedName>
</protein>
<keyword evidence="2" id="KW-1185">Reference proteome</keyword>
<reference evidence="1 2" key="1">
    <citation type="journal article" date="2021" name="BMC Biol.">
        <title>Horizontally acquired antibacterial genes associated with adaptive radiation of ladybird beetles.</title>
        <authorList>
            <person name="Li H.S."/>
            <person name="Tang X.F."/>
            <person name="Huang Y.H."/>
            <person name="Xu Z.Y."/>
            <person name="Chen M.L."/>
            <person name="Du X.Y."/>
            <person name="Qiu B.Y."/>
            <person name="Chen P.T."/>
            <person name="Zhang W."/>
            <person name="Slipinski A."/>
            <person name="Escalona H.E."/>
            <person name="Waterhouse R.M."/>
            <person name="Zwick A."/>
            <person name="Pang H."/>
        </authorList>
    </citation>
    <scope>NUCLEOTIDE SEQUENCE [LARGE SCALE GENOMIC DNA]</scope>
    <source>
        <strain evidence="1">SYSU2018</strain>
    </source>
</reference>